<keyword evidence="6" id="KW-0456">Lyase</keyword>
<dbReference type="Gene3D" id="3.30.70.260">
    <property type="match status" value="1"/>
</dbReference>
<comment type="caution">
    <text evidence="10">The sequence shown here is derived from an EMBL/GenBank/DDBJ whole genome shotgun (WGS) entry which is preliminary data.</text>
</comment>
<name>A0ABW3Y0H0_9FLAO</name>
<organism evidence="10 11">
    <name type="scientific">Namhaeicola litoreus</name>
    <dbReference type="NCBI Taxonomy" id="1052145"/>
    <lineage>
        <taxon>Bacteria</taxon>
        <taxon>Pseudomonadati</taxon>
        <taxon>Bacteroidota</taxon>
        <taxon>Flavobacteriia</taxon>
        <taxon>Flavobacteriales</taxon>
        <taxon>Flavobacteriaceae</taxon>
        <taxon>Namhaeicola</taxon>
    </lineage>
</organism>
<dbReference type="PROSITE" id="PS51671">
    <property type="entry name" value="ACT"/>
    <property type="match status" value="1"/>
</dbReference>
<dbReference type="InterPro" id="IPR002912">
    <property type="entry name" value="ACT_dom"/>
</dbReference>
<evidence type="ECO:0000259" key="9">
    <source>
        <dbReference type="PROSITE" id="PS51671"/>
    </source>
</evidence>
<dbReference type="SUPFAM" id="SSF53850">
    <property type="entry name" value="Periplasmic binding protein-like II"/>
    <property type="match status" value="1"/>
</dbReference>
<feature type="domain" description="Prephenate dehydratase" evidence="8">
    <location>
        <begin position="2"/>
        <end position="179"/>
    </location>
</feature>
<comment type="catalytic activity">
    <reaction evidence="7">
        <text>prephenate + H(+) = 3-phenylpyruvate + CO2 + H2O</text>
        <dbReference type="Rhea" id="RHEA:21648"/>
        <dbReference type="ChEBI" id="CHEBI:15377"/>
        <dbReference type="ChEBI" id="CHEBI:15378"/>
        <dbReference type="ChEBI" id="CHEBI:16526"/>
        <dbReference type="ChEBI" id="CHEBI:18005"/>
        <dbReference type="ChEBI" id="CHEBI:29934"/>
        <dbReference type="EC" id="4.2.1.51"/>
    </reaction>
</comment>
<dbReference type="SUPFAM" id="SSF55021">
    <property type="entry name" value="ACT-like"/>
    <property type="match status" value="1"/>
</dbReference>
<evidence type="ECO:0000256" key="5">
    <source>
        <dbReference type="ARBA" id="ARBA00023222"/>
    </source>
</evidence>
<dbReference type="EC" id="4.2.1.51" evidence="2"/>
<dbReference type="InterPro" id="IPR008242">
    <property type="entry name" value="Chor_mutase/pphenate_deHydtase"/>
</dbReference>
<sequence length="281" mass="32298">MKVAIQGIKGSFHDIVAREFFGESIDIVECMTFGEIPILLRDKKVDSAVMAIENSIAGAILPNYALIDEYNLSIEGELYLTIHHHLLGLKGQTIEDITEVWSHPMAILQCNKFFRSFPHIKLIEEKDTAEVAQRIQKQQIKGVAAIASKYAAELYDLEILEDDIQTIKKNGTRFFILKRSLESPDHESKYEGVKNKASLKFITKHKTGSLAEVLDIFAKHEISLTKIQSMPIIDKQWTYAFFIDLLIDDYKLYENAIHLIRKKVVHLKILGEYQQNRRHED</sequence>
<evidence type="ECO:0000256" key="1">
    <source>
        <dbReference type="ARBA" id="ARBA00004741"/>
    </source>
</evidence>
<evidence type="ECO:0000256" key="7">
    <source>
        <dbReference type="ARBA" id="ARBA00047848"/>
    </source>
</evidence>
<dbReference type="InterPro" id="IPR001086">
    <property type="entry name" value="Preph_deHydtase"/>
</dbReference>
<dbReference type="PANTHER" id="PTHR21022:SF19">
    <property type="entry name" value="PREPHENATE DEHYDRATASE-RELATED"/>
    <property type="match status" value="1"/>
</dbReference>
<dbReference type="Pfam" id="PF01842">
    <property type="entry name" value="ACT"/>
    <property type="match status" value="1"/>
</dbReference>
<evidence type="ECO:0000313" key="11">
    <source>
        <dbReference type="Proteomes" id="UP001597201"/>
    </source>
</evidence>
<reference evidence="11" key="1">
    <citation type="journal article" date="2019" name="Int. J. Syst. Evol. Microbiol.">
        <title>The Global Catalogue of Microorganisms (GCM) 10K type strain sequencing project: providing services to taxonomists for standard genome sequencing and annotation.</title>
        <authorList>
            <consortium name="The Broad Institute Genomics Platform"/>
            <consortium name="The Broad Institute Genome Sequencing Center for Infectious Disease"/>
            <person name="Wu L."/>
            <person name="Ma J."/>
        </authorList>
    </citation>
    <scope>NUCLEOTIDE SEQUENCE [LARGE SCALE GENOMIC DNA]</scope>
    <source>
        <strain evidence="11">CCUG 61485</strain>
    </source>
</reference>
<evidence type="ECO:0000256" key="4">
    <source>
        <dbReference type="ARBA" id="ARBA00023141"/>
    </source>
</evidence>
<dbReference type="CDD" id="cd13631">
    <property type="entry name" value="PBP2_Ct-PDT_like"/>
    <property type="match status" value="1"/>
</dbReference>
<dbReference type="RefSeq" id="WP_377177346.1">
    <property type="nucleotide sequence ID" value="NZ_JBHTMY010000002.1"/>
</dbReference>
<feature type="domain" description="ACT" evidence="9">
    <location>
        <begin position="198"/>
        <end position="274"/>
    </location>
</feature>
<keyword evidence="4" id="KW-0057">Aromatic amino acid biosynthesis</keyword>
<dbReference type="PANTHER" id="PTHR21022">
    <property type="entry name" value="PREPHENATE DEHYDRATASE P PROTEIN"/>
    <property type="match status" value="1"/>
</dbReference>
<evidence type="ECO:0000259" key="8">
    <source>
        <dbReference type="PROSITE" id="PS51171"/>
    </source>
</evidence>
<keyword evidence="3" id="KW-0028">Amino-acid biosynthesis</keyword>
<evidence type="ECO:0000256" key="6">
    <source>
        <dbReference type="ARBA" id="ARBA00023239"/>
    </source>
</evidence>
<evidence type="ECO:0000313" key="10">
    <source>
        <dbReference type="EMBL" id="MFD1315314.1"/>
    </source>
</evidence>
<dbReference type="PIRSF" id="PIRSF001500">
    <property type="entry name" value="Chor_mut_pdt_Ppr"/>
    <property type="match status" value="1"/>
</dbReference>
<dbReference type="InterPro" id="IPR045865">
    <property type="entry name" value="ACT-like_dom_sf"/>
</dbReference>
<dbReference type="Gene3D" id="3.40.190.10">
    <property type="entry name" value="Periplasmic binding protein-like II"/>
    <property type="match status" value="2"/>
</dbReference>
<evidence type="ECO:0000256" key="2">
    <source>
        <dbReference type="ARBA" id="ARBA00013147"/>
    </source>
</evidence>
<evidence type="ECO:0000256" key="3">
    <source>
        <dbReference type="ARBA" id="ARBA00022605"/>
    </source>
</evidence>
<dbReference type="Proteomes" id="UP001597201">
    <property type="component" value="Unassembled WGS sequence"/>
</dbReference>
<accession>A0ABW3Y0H0</accession>
<dbReference type="PROSITE" id="PS51171">
    <property type="entry name" value="PREPHENATE_DEHYDR_3"/>
    <property type="match status" value="1"/>
</dbReference>
<dbReference type="Pfam" id="PF00800">
    <property type="entry name" value="PDT"/>
    <property type="match status" value="1"/>
</dbReference>
<proteinExistence type="predicted"/>
<comment type="pathway">
    <text evidence="1">Amino-acid biosynthesis; L-phenylalanine biosynthesis; phenylpyruvate from prephenate: step 1/1.</text>
</comment>
<dbReference type="CDD" id="cd04905">
    <property type="entry name" value="ACT_CM-PDT"/>
    <property type="match status" value="1"/>
</dbReference>
<keyword evidence="5" id="KW-0584">Phenylalanine biosynthesis</keyword>
<keyword evidence="11" id="KW-1185">Reference proteome</keyword>
<dbReference type="EMBL" id="JBHTMY010000002">
    <property type="protein sequence ID" value="MFD1315314.1"/>
    <property type="molecule type" value="Genomic_DNA"/>
</dbReference>
<gene>
    <name evidence="10" type="ORF">ACFQ39_06765</name>
</gene>
<protein>
    <recommendedName>
        <fullName evidence="2">prephenate dehydratase</fullName>
        <ecNumber evidence="2">4.2.1.51</ecNumber>
    </recommendedName>
</protein>